<feature type="region of interest" description="Disordered" evidence="3">
    <location>
        <begin position="124"/>
        <end position="176"/>
    </location>
</feature>
<feature type="compositionally biased region" description="Basic and acidic residues" evidence="3">
    <location>
        <begin position="67"/>
        <end position="83"/>
    </location>
</feature>
<sequence>MSYSLIIEIGLNYKLCHRIFLKHVKLPLVFSRVSAIASLGGGRLFAISGVHEIRRQSLSDTLKMSEIETKGDSRPLEKEKEPIRSNTIETNSLQDIDEGGSCPKAAGDFSKDDKLISILNEEDKKGKGKVDDSGKKVKKKRKNEVTENESKSKVKSKKVRFSGQVEPLPSSDTKNKKLKTEEEKLVRGKRFTPEEDQILKDAVQDYITSHELGKEGLNMVLNCSCYPEIRNCWKEIATCIPYRPQVAVYYRAHILFERGGKWTEEETEILKKSYEKHGNNWKRVAEELGKSKIQVKDKWRKIKLTNQKGGRWSQEEYQNLYDMVNVNLKMKVATQERRSMHGMLRDDISWGVISNKLLTRSDVSCCTKWYGQLTSSLVEEGKWSNADDYWLIKALYELDATCVEDVDWDCVLEHRPGDVCRKRWDQMVHHIGHHGSKPFSEQVEILSERYCPDLAETREAWDNLKASDQ</sequence>
<keyword evidence="2" id="KW-0539">Nucleus</keyword>
<dbReference type="SMART" id="SM00717">
    <property type="entry name" value="SANT"/>
    <property type="match status" value="4"/>
</dbReference>
<dbReference type="InterPro" id="IPR017930">
    <property type="entry name" value="Myb_dom"/>
</dbReference>
<feature type="domain" description="Myb-like" evidence="4">
    <location>
        <begin position="375"/>
        <end position="428"/>
    </location>
</feature>
<evidence type="ECO:0000259" key="4">
    <source>
        <dbReference type="PROSITE" id="PS50090"/>
    </source>
</evidence>
<keyword evidence="8" id="KW-1185">Reference proteome</keyword>
<evidence type="ECO:0000256" key="2">
    <source>
        <dbReference type="ARBA" id="ARBA00023242"/>
    </source>
</evidence>
<proteinExistence type="predicted"/>
<evidence type="ECO:0000259" key="6">
    <source>
        <dbReference type="PROSITE" id="PS51294"/>
    </source>
</evidence>
<dbReference type="Pfam" id="PF13921">
    <property type="entry name" value="Myb_DNA-bind_6"/>
    <property type="match status" value="1"/>
</dbReference>
<dbReference type="PANTHER" id="PTHR47430:SF4">
    <property type="entry name" value="GB|AAC33480.1"/>
    <property type="match status" value="1"/>
</dbReference>
<dbReference type="CDD" id="cd00167">
    <property type="entry name" value="SANT"/>
    <property type="match status" value="1"/>
</dbReference>
<feature type="domain" description="HTH myb-type" evidence="6">
    <location>
        <begin position="258"/>
        <end position="307"/>
    </location>
</feature>
<dbReference type="AlphaFoldDB" id="A0AAP0HBP5"/>
<dbReference type="Proteomes" id="UP001408789">
    <property type="component" value="Unassembled WGS sequence"/>
</dbReference>
<feature type="region of interest" description="Disordered" evidence="3">
    <location>
        <begin position="67"/>
        <end position="108"/>
    </location>
</feature>
<evidence type="ECO:0000256" key="3">
    <source>
        <dbReference type="SAM" id="MobiDB-lite"/>
    </source>
</evidence>
<evidence type="ECO:0000256" key="1">
    <source>
        <dbReference type="ARBA" id="ARBA00004123"/>
    </source>
</evidence>
<dbReference type="PROSITE" id="PS50090">
    <property type="entry name" value="MYB_LIKE"/>
    <property type="match status" value="3"/>
</dbReference>
<feature type="domain" description="Myb-like" evidence="4">
    <location>
        <begin position="260"/>
        <end position="303"/>
    </location>
</feature>
<evidence type="ECO:0000313" key="8">
    <source>
        <dbReference type="Proteomes" id="UP001408789"/>
    </source>
</evidence>
<dbReference type="EMBL" id="JBCNJP010000006">
    <property type="protein sequence ID" value="KAK9078946.1"/>
    <property type="molecule type" value="Genomic_DNA"/>
</dbReference>
<dbReference type="Gene3D" id="1.10.10.60">
    <property type="entry name" value="Homeodomain-like"/>
    <property type="match status" value="3"/>
</dbReference>
<evidence type="ECO:0000259" key="5">
    <source>
        <dbReference type="PROSITE" id="PS51293"/>
    </source>
</evidence>
<feature type="domain" description="SANT" evidence="5">
    <location>
        <begin position="257"/>
        <end position="307"/>
    </location>
</feature>
<evidence type="ECO:0000313" key="7">
    <source>
        <dbReference type="EMBL" id="KAK9078946.1"/>
    </source>
</evidence>
<evidence type="ECO:0008006" key="9">
    <source>
        <dbReference type="Google" id="ProtNLM"/>
    </source>
</evidence>
<dbReference type="InterPro" id="IPR009057">
    <property type="entry name" value="Homeodomain-like_sf"/>
</dbReference>
<dbReference type="SUPFAM" id="SSF46689">
    <property type="entry name" value="Homeodomain-like"/>
    <property type="match status" value="2"/>
</dbReference>
<reference evidence="7 8" key="1">
    <citation type="submission" date="2024-04" db="EMBL/GenBank/DDBJ databases">
        <title>The reference genome of an endangered Asteraceae, Deinandra increscens subsp. villosa, native to the Central Coast of California.</title>
        <authorList>
            <person name="Guilliams M."/>
            <person name="Hasenstab-Lehman K."/>
            <person name="Meyer R."/>
            <person name="Mcevoy S."/>
        </authorList>
    </citation>
    <scope>NUCLEOTIDE SEQUENCE [LARGE SCALE GENOMIC DNA]</scope>
    <source>
        <tissue evidence="7">Leaf</tissue>
    </source>
</reference>
<comment type="caution">
    <text evidence="7">The sequence shown here is derived from an EMBL/GenBank/DDBJ whole genome shotgun (WGS) entry which is preliminary data.</text>
</comment>
<dbReference type="InterPro" id="IPR017884">
    <property type="entry name" value="SANT_dom"/>
</dbReference>
<dbReference type="InterPro" id="IPR001005">
    <property type="entry name" value="SANT/Myb"/>
</dbReference>
<gene>
    <name evidence="7" type="ORF">SSX86_003005</name>
</gene>
<comment type="subcellular location">
    <subcellularLocation>
        <location evidence="1">Nucleus</location>
    </subcellularLocation>
</comment>
<feature type="compositionally biased region" description="Basic and acidic residues" evidence="3">
    <location>
        <begin position="124"/>
        <end position="135"/>
    </location>
</feature>
<feature type="domain" description="Myb-like" evidence="4">
    <location>
        <begin position="304"/>
        <end position="373"/>
    </location>
</feature>
<organism evidence="7 8">
    <name type="scientific">Deinandra increscens subsp. villosa</name>
    <dbReference type="NCBI Taxonomy" id="3103831"/>
    <lineage>
        <taxon>Eukaryota</taxon>
        <taxon>Viridiplantae</taxon>
        <taxon>Streptophyta</taxon>
        <taxon>Embryophyta</taxon>
        <taxon>Tracheophyta</taxon>
        <taxon>Spermatophyta</taxon>
        <taxon>Magnoliopsida</taxon>
        <taxon>eudicotyledons</taxon>
        <taxon>Gunneridae</taxon>
        <taxon>Pentapetalae</taxon>
        <taxon>asterids</taxon>
        <taxon>campanulids</taxon>
        <taxon>Asterales</taxon>
        <taxon>Asteraceae</taxon>
        <taxon>Asteroideae</taxon>
        <taxon>Heliantheae alliance</taxon>
        <taxon>Madieae</taxon>
        <taxon>Madiinae</taxon>
        <taxon>Deinandra</taxon>
    </lineage>
</organism>
<dbReference type="PROSITE" id="PS51294">
    <property type="entry name" value="HTH_MYB"/>
    <property type="match status" value="1"/>
</dbReference>
<feature type="compositionally biased region" description="Polar residues" evidence="3">
    <location>
        <begin position="84"/>
        <end position="94"/>
    </location>
</feature>
<protein>
    <recommendedName>
        <fullName evidence="9">Cyclin-D-binding Myb-like transcription factor 1</fullName>
    </recommendedName>
</protein>
<accession>A0AAP0HBP5</accession>
<dbReference type="PANTHER" id="PTHR47430">
    <property type="entry name" value="GB|AAC33480.1"/>
    <property type="match status" value="1"/>
</dbReference>
<feature type="compositionally biased region" description="Basic and acidic residues" evidence="3">
    <location>
        <begin position="143"/>
        <end position="152"/>
    </location>
</feature>
<dbReference type="GO" id="GO:0005634">
    <property type="term" value="C:nucleus"/>
    <property type="evidence" value="ECO:0007669"/>
    <property type="project" value="UniProtKB-SubCell"/>
</dbReference>
<dbReference type="PROSITE" id="PS51293">
    <property type="entry name" value="SANT"/>
    <property type="match status" value="1"/>
</dbReference>
<name>A0AAP0HBP5_9ASTR</name>